<dbReference type="EMBL" id="JAPQFC010001320">
    <property type="protein sequence ID" value="MCY6525102.1"/>
    <property type="molecule type" value="Genomic_DNA"/>
</dbReference>
<dbReference type="RefSeq" id="WP_267992491.1">
    <property type="nucleotide sequence ID" value="NZ_JAPQFC010001320.1"/>
</dbReference>
<organism evidence="2 3">
    <name type="scientific">Actinobacillus pleuropneumoniae</name>
    <name type="common">Haemophilus pleuropneumoniae</name>
    <dbReference type="NCBI Taxonomy" id="715"/>
    <lineage>
        <taxon>Bacteria</taxon>
        <taxon>Pseudomonadati</taxon>
        <taxon>Pseudomonadota</taxon>
        <taxon>Gammaproteobacteria</taxon>
        <taxon>Pasteurellales</taxon>
        <taxon>Pasteurellaceae</taxon>
        <taxon>Actinobacillus</taxon>
    </lineage>
</organism>
<sequence length="93" mass="10428">LWLTLKLSLSGSAPTNKENEDRYIWDTGGGSFSVKEGYKSLQNTTPAANWNLHTAAWKTECLPKVKHFNWTLLKGKILTAENLRKRGIQGPSI</sequence>
<reference evidence="2" key="1">
    <citation type="journal article" date="2021" name="Vet Sci">
        <title>O-Serogroups and Pathovirotypes of Escherichia coli Isolated from Post-Weaning Piglets Showing Diarrhoea and/or Oedema in South Korea.</title>
        <authorList>
            <person name="Byun J.W."/>
            <person name="Moon B.Y."/>
            <person name="Do K.H."/>
            <person name="Lee K."/>
            <person name="Lee H.Y."/>
            <person name="Kim W.I."/>
            <person name="So B."/>
            <person name="Lee W.K."/>
        </authorList>
    </citation>
    <scope>NUCLEOTIDE SEQUENCE</scope>
    <source>
        <strain evidence="2">84/14</strain>
    </source>
</reference>
<feature type="non-terminal residue" evidence="2">
    <location>
        <position position="1"/>
    </location>
</feature>
<dbReference type="AlphaFoldDB" id="A0A9Q4DL96"/>
<dbReference type="InterPro" id="IPR026960">
    <property type="entry name" value="RVT-Znf"/>
</dbReference>
<comment type="caution">
    <text evidence="2">The sequence shown here is derived from an EMBL/GenBank/DDBJ whole genome shotgun (WGS) entry which is preliminary data.</text>
</comment>
<proteinExistence type="predicted"/>
<gene>
    <name evidence="2" type="ORF">OYG11_12970</name>
</gene>
<feature type="domain" description="Reverse transcriptase zinc-binding" evidence="1">
    <location>
        <begin position="32"/>
        <end position="91"/>
    </location>
</feature>
<feature type="non-terminal residue" evidence="2">
    <location>
        <position position="93"/>
    </location>
</feature>
<dbReference type="Proteomes" id="UP001077788">
    <property type="component" value="Unassembled WGS sequence"/>
</dbReference>
<reference evidence="2" key="2">
    <citation type="submission" date="2022-12" db="EMBL/GenBank/DDBJ databases">
        <authorList>
            <person name="Kardos G."/>
            <person name="Sarkozi R."/>
            <person name="Laczko L."/>
            <person name="Marton S."/>
            <person name="Makrai L."/>
            <person name="Banyai K."/>
            <person name="Fodor L."/>
        </authorList>
    </citation>
    <scope>NUCLEOTIDE SEQUENCE</scope>
    <source>
        <strain evidence="2">84/14</strain>
    </source>
</reference>
<protein>
    <submittedName>
        <fullName evidence="2">Zinc-binding domain-containing protein</fullName>
    </submittedName>
</protein>
<name>A0A9Q4DL96_ACTPL</name>
<evidence type="ECO:0000259" key="1">
    <source>
        <dbReference type="Pfam" id="PF13966"/>
    </source>
</evidence>
<accession>A0A9Q4DL96</accession>
<evidence type="ECO:0000313" key="2">
    <source>
        <dbReference type="EMBL" id="MCY6525102.1"/>
    </source>
</evidence>
<dbReference type="Pfam" id="PF13966">
    <property type="entry name" value="zf-RVT"/>
    <property type="match status" value="1"/>
</dbReference>
<evidence type="ECO:0000313" key="3">
    <source>
        <dbReference type="Proteomes" id="UP001077788"/>
    </source>
</evidence>